<feature type="region of interest" description="Disordered" evidence="1">
    <location>
        <begin position="1"/>
        <end position="22"/>
    </location>
</feature>
<dbReference type="AlphaFoldDB" id="A0A0M0K9I5"/>
<accession>A0A0M0K9I5</accession>
<evidence type="ECO:0000313" key="3">
    <source>
        <dbReference type="Proteomes" id="UP000037460"/>
    </source>
</evidence>
<organism evidence="2 3">
    <name type="scientific">Chrysochromulina tobinii</name>
    <dbReference type="NCBI Taxonomy" id="1460289"/>
    <lineage>
        <taxon>Eukaryota</taxon>
        <taxon>Haptista</taxon>
        <taxon>Haptophyta</taxon>
        <taxon>Prymnesiophyceae</taxon>
        <taxon>Prymnesiales</taxon>
        <taxon>Chrysochromulinaceae</taxon>
        <taxon>Chrysochromulina</taxon>
    </lineage>
</organism>
<name>A0A0M0K9I5_9EUKA</name>
<reference evidence="3" key="1">
    <citation type="journal article" date="2015" name="PLoS Genet.">
        <title>Genome Sequence and Transcriptome Analyses of Chrysochromulina tobin: Metabolic Tools for Enhanced Algal Fitness in the Prominent Order Prymnesiales (Haptophyceae).</title>
        <authorList>
            <person name="Hovde B.T."/>
            <person name="Deodato C.R."/>
            <person name="Hunsperger H.M."/>
            <person name="Ryken S.A."/>
            <person name="Yost W."/>
            <person name="Jha R.K."/>
            <person name="Patterson J."/>
            <person name="Monnat R.J. Jr."/>
            <person name="Barlow S.B."/>
            <person name="Starkenburg S.R."/>
            <person name="Cattolico R.A."/>
        </authorList>
    </citation>
    <scope>NUCLEOTIDE SEQUENCE</scope>
    <source>
        <strain evidence="3">CCMP291</strain>
    </source>
</reference>
<dbReference type="Proteomes" id="UP000037460">
    <property type="component" value="Unassembled WGS sequence"/>
</dbReference>
<evidence type="ECO:0000256" key="1">
    <source>
        <dbReference type="SAM" id="MobiDB-lite"/>
    </source>
</evidence>
<evidence type="ECO:0000313" key="2">
    <source>
        <dbReference type="EMBL" id="KOO35511.1"/>
    </source>
</evidence>
<protein>
    <submittedName>
        <fullName evidence="2">Uncharacterized protein</fullName>
    </submittedName>
</protein>
<feature type="region of interest" description="Disordered" evidence="1">
    <location>
        <begin position="760"/>
        <end position="805"/>
    </location>
</feature>
<dbReference type="EMBL" id="JWZX01000840">
    <property type="protein sequence ID" value="KOO35511.1"/>
    <property type="molecule type" value="Genomic_DNA"/>
</dbReference>
<proteinExistence type="predicted"/>
<comment type="caution">
    <text evidence="2">The sequence shown here is derived from an EMBL/GenBank/DDBJ whole genome shotgun (WGS) entry which is preliminary data.</text>
</comment>
<gene>
    <name evidence="2" type="ORF">Ctob_015788</name>
</gene>
<feature type="compositionally biased region" description="Acidic residues" evidence="1">
    <location>
        <begin position="1"/>
        <end position="10"/>
    </location>
</feature>
<feature type="region of interest" description="Disordered" evidence="1">
    <location>
        <begin position="526"/>
        <end position="563"/>
    </location>
</feature>
<feature type="compositionally biased region" description="Basic and acidic residues" evidence="1">
    <location>
        <begin position="547"/>
        <end position="563"/>
    </location>
</feature>
<sequence>MGQDPAEEADEHQGYESQNAKRFKKLKETLIKELRANALDYENPPTEAIKEGPHPMYWVPETDPNHETNPKGQNSLWMLNAIKVWELEIPSMSLIVHGGSQHPMHLIQDKGLREQRKDFLQSRPRFNDDYFDGQRDPVEGWMAAVNAWRYPAFFVGPHYQMPEFTFKPPHTLFIDASLQAQDDAELIGKMDRVNNEWIMDAVTHQPLGKQVAIKDDDGVFYWDLNVKQAVTPGGVLPQQTQYVGNMRQSYDEWYQGMVDQWLTLKDNNPTMQSMLQARTNHLVKTTRPKNLRNWLRLTNSILIHQIRQVQLAKDRELERGEVRLEIMGTRLNEKGLQILAGIGTEYAAGDALVLVESMIPGGNPPEHLSEPYPLKKGYSKFKGRDHAHIVRRYRTEGNESETAELMQILEDVDPSSSDVTIQLIVANKQGRKWYITDGKGKAQLKGFIGITKISLKELLRDGKPQNNGTCEMEMAFDLMGFVHPEVSIQPRPPPPLQPLQPAALSIAMDTRPPVPVRVPFDLADGEEDADAGSEKAGSETAGSETAGSEKADAPVAARKDEPRKEWEMYSGGMGGQAMKLLSDALSFGERKDTLCYTFAYWIKWRPIESLSDQLLFFGETRNMPALVRNNQLGALVDNVFCATDFDPRLAGDNWCLLVVTNDGRESQFWIGYHSTDTKGAPQPARALLPEPKRPATYVSTEMDASVQIRRLVTSSKGAGLLAQAWIWPRDLTKDEILELWIETKSRYPLWKPGFSQYRPAPQPMSALKKPPSARPSSSKKPSSSGSEGFGIENDGEPPPPRAATLTTMLPWDRYDPLIEKDNAAMLDPSLASKLAFQRLKNVFSVLIDYATFSQVFLVIDKNQNSSPTAELMIEIALRGNTGLNPKVVVMDSRPRLERAAAMLQALIECKFLIDQELAYKKKDAPEEQKVTEYKLTSIDYATPRADLRRLVTPAGLAWLRASAQELDRTVQLIDSHPNHPGMCKRVIEIFREYQYDVDLQPDRRPIIGRIWRIFYDAQLFASGTNYIIFDSVD</sequence>
<feature type="non-terminal residue" evidence="2">
    <location>
        <position position="1033"/>
    </location>
</feature>
<keyword evidence="3" id="KW-1185">Reference proteome</keyword>
<feature type="compositionally biased region" description="Low complexity" evidence="1">
    <location>
        <begin position="765"/>
        <end position="786"/>
    </location>
</feature>